<organism evidence="1 2">
    <name type="scientific">Desulfovibrio subterraneus</name>
    <dbReference type="NCBI Taxonomy" id="2718620"/>
    <lineage>
        <taxon>Bacteria</taxon>
        <taxon>Pseudomonadati</taxon>
        <taxon>Thermodesulfobacteriota</taxon>
        <taxon>Desulfovibrionia</taxon>
        <taxon>Desulfovibrionales</taxon>
        <taxon>Desulfovibrionaceae</taxon>
        <taxon>Desulfovibrio</taxon>
    </lineage>
</organism>
<accession>A0A7J0BPA6</accession>
<dbReference type="Proteomes" id="UP000503840">
    <property type="component" value="Unassembled WGS sequence"/>
</dbReference>
<gene>
    <name evidence="1" type="ORF">DSM101010T_34760</name>
</gene>
<evidence type="ECO:0000313" key="1">
    <source>
        <dbReference type="EMBL" id="GFM35111.1"/>
    </source>
</evidence>
<keyword evidence="2" id="KW-1185">Reference proteome</keyword>
<dbReference type="AlphaFoldDB" id="A0A7J0BPA6"/>
<sequence length="152" mass="17242">MNKITQLIEICRDGTVIDEAMTIEDVIALEGNEKVVEVRWRNGSHSISIRDDCGLWVKIVAGGSFVAVSRYDESGKHAMFVFNANGTQRFQLPNVQIINGKSEDGEFLWIEEPYTKSANVFRAIFERVSDHSQWWLDINAESGEAVRVHEAR</sequence>
<reference evidence="1 2" key="1">
    <citation type="submission" date="2020-05" db="EMBL/GenBank/DDBJ databases">
        <title>Draft genome sequence of Desulfovibrio sp. strain HN2T.</title>
        <authorList>
            <person name="Ueno A."/>
            <person name="Tamazawa S."/>
            <person name="Tamamura S."/>
            <person name="Murakami T."/>
            <person name="Kiyama T."/>
            <person name="Inomata H."/>
            <person name="Amano Y."/>
            <person name="Miyakawa K."/>
            <person name="Tamaki H."/>
            <person name="Naganuma T."/>
            <person name="Kaneko K."/>
        </authorList>
    </citation>
    <scope>NUCLEOTIDE SEQUENCE [LARGE SCALE GENOMIC DNA]</scope>
    <source>
        <strain evidence="1 2">HN2</strain>
    </source>
</reference>
<dbReference type="EMBL" id="BLVO01000016">
    <property type="protein sequence ID" value="GFM35111.1"/>
    <property type="molecule type" value="Genomic_DNA"/>
</dbReference>
<evidence type="ECO:0000313" key="2">
    <source>
        <dbReference type="Proteomes" id="UP000503840"/>
    </source>
</evidence>
<dbReference type="RefSeq" id="WP_174406743.1">
    <property type="nucleotide sequence ID" value="NZ_BLVO01000016.1"/>
</dbReference>
<comment type="caution">
    <text evidence="1">The sequence shown here is derived from an EMBL/GenBank/DDBJ whole genome shotgun (WGS) entry which is preliminary data.</text>
</comment>
<name>A0A7J0BPA6_9BACT</name>
<protein>
    <submittedName>
        <fullName evidence="1">Uncharacterized protein</fullName>
    </submittedName>
</protein>
<proteinExistence type="predicted"/>